<dbReference type="RefSeq" id="WP_186951304.1">
    <property type="nucleotide sequence ID" value="NZ_JACOFX010000001.1"/>
</dbReference>
<name>A0ABR6Z2Y5_9BURK</name>
<organism evidence="1 2">
    <name type="scientific">Undibacterium umbellatum</name>
    <dbReference type="NCBI Taxonomy" id="2762300"/>
    <lineage>
        <taxon>Bacteria</taxon>
        <taxon>Pseudomonadati</taxon>
        <taxon>Pseudomonadota</taxon>
        <taxon>Betaproteobacteria</taxon>
        <taxon>Burkholderiales</taxon>
        <taxon>Oxalobacteraceae</taxon>
        <taxon>Undibacterium</taxon>
    </lineage>
</organism>
<proteinExistence type="predicted"/>
<dbReference type="Proteomes" id="UP000646911">
    <property type="component" value="Unassembled WGS sequence"/>
</dbReference>
<evidence type="ECO:0000313" key="1">
    <source>
        <dbReference type="EMBL" id="MBC3906050.1"/>
    </source>
</evidence>
<sequence length="95" mass="11183">MNCYIYFKASANKEAEVLQQERLLQKLMLQADQQSPGLQRRPAEQDGMHTWMEIYYQVSSDFEQRLELAYAQTGLKQLQSGERHMEYFVDVDLCA</sequence>
<protein>
    <submittedName>
        <fullName evidence="1">DUF4936 family protein</fullName>
    </submittedName>
</protein>
<dbReference type="InterPro" id="IPR032556">
    <property type="entry name" value="DUF4936"/>
</dbReference>
<dbReference type="EMBL" id="JACOFX010000001">
    <property type="protein sequence ID" value="MBC3906050.1"/>
    <property type="molecule type" value="Genomic_DNA"/>
</dbReference>
<accession>A0ABR6Z2Y5</accession>
<evidence type="ECO:0000313" key="2">
    <source>
        <dbReference type="Proteomes" id="UP000646911"/>
    </source>
</evidence>
<comment type="caution">
    <text evidence="1">The sequence shown here is derived from an EMBL/GenBank/DDBJ whole genome shotgun (WGS) entry which is preliminary data.</text>
</comment>
<dbReference type="Pfam" id="PF16290">
    <property type="entry name" value="DUF4936"/>
    <property type="match status" value="1"/>
</dbReference>
<gene>
    <name evidence="1" type="ORF">H8L47_00575</name>
</gene>
<reference evidence="1 2" key="1">
    <citation type="submission" date="2020-08" db="EMBL/GenBank/DDBJ databases">
        <title>Novel species isolated from subtropical streams in China.</title>
        <authorList>
            <person name="Lu H."/>
        </authorList>
    </citation>
    <scope>NUCLEOTIDE SEQUENCE [LARGE SCALE GENOMIC DNA]</scope>
    <source>
        <strain evidence="1 2">NL8W</strain>
    </source>
</reference>
<keyword evidence="2" id="KW-1185">Reference proteome</keyword>